<dbReference type="AlphaFoldDB" id="A0ABD2J757"/>
<evidence type="ECO:0000256" key="1">
    <source>
        <dbReference type="ARBA" id="ARBA00001576"/>
    </source>
</evidence>
<dbReference type="PANTHER" id="PTHR23403:SF1">
    <property type="entry name" value="TREHALASE"/>
    <property type="match status" value="1"/>
</dbReference>
<dbReference type="GO" id="GO:0004555">
    <property type="term" value="F:alpha,alpha-trehalase activity"/>
    <property type="evidence" value="ECO:0007669"/>
    <property type="project" value="UniProtKB-EC"/>
</dbReference>
<name>A0ABD2J757_HETSC</name>
<gene>
    <name evidence="7" type="ORF">niasHS_008027</name>
</gene>
<dbReference type="PANTHER" id="PTHR23403">
    <property type="entry name" value="TREHALASE"/>
    <property type="match status" value="1"/>
</dbReference>
<dbReference type="InterPro" id="IPR001661">
    <property type="entry name" value="Glyco_hydro_37"/>
</dbReference>
<comment type="catalytic activity">
    <reaction evidence="1">
        <text>alpha,alpha-trehalose + H2O = alpha-D-glucose + beta-D-glucose</text>
        <dbReference type="Rhea" id="RHEA:32675"/>
        <dbReference type="ChEBI" id="CHEBI:15377"/>
        <dbReference type="ChEBI" id="CHEBI:15903"/>
        <dbReference type="ChEBI" id="CHEBI:16551"/>
        <dbReference type="ChEBI" id="CHEBI:17925"/>
        <dbReference type="EC" id="3.2.1.28"/>
    </reaction>
</comment>
<evidence type="ECO:0000256" key="6">
    <source>
        <dbReference type="ARBA" id="ARBA00031637"/>
    </source>
</evidence>
<protein>
    <recommendedName>
        <fullName evidence="4">Trehalase</fullName>
        <ecNumber evidence="3">3.2.1.28</ecNumber>
    </recommendedName>
    <alternativeName>
        <fullName evidence="5">Alpha,alpha-trehalase</fullName>
    </alternativeName>
    <alternativeName>
        <fullName evidence="6">Alpha,alpha-trehalose glucohydrolase</fullName>
    </alternativeName>
</protein>
<keyword evidence="8" id="KW-1185">Reference proteome</keyword>
<proteinExistence type="inferred from homology"/>
<dbReference type="Pfam" id="PF01204">
    <property type="entry name" value="Trehalase"/>
    <property type="match status" value="1"/>
</dbReference>
<organism evidence="7 8">
    <name type="scientific">Heterodera schachtii</name>
    <name type="common">Sugarbeet cyst nematode worm</name>
    <name type="synonym">Tylenchus schachtii</name>
    <dbReference type="NCBI Taxonomy" id="97005"/>
    <lineage>
        <taxon>Eukaryota</taxon>
        <taxon>Metazoa</taxon>
        <taxon>Ecdysozoa</taxon>
        <taxon>Nematoda</taxon>
        <taxon>Chromadorea</taxon>
        <taxon>Rhabditida</taxon>
        <taxon>Tylenchina</taxon>
        <taxon>Tylenchomorpha</taxon>
        <taxon>Tylenchoidea</taxon>
        <taxon>Heteroderidae</taxon>
        <taxon>Heteroderinae</taxon>
        <taxon>Heterodera</taxon>
    </lineage>
</organism>
<accession>A0ABD2J757</accession>
<sequence length="156" mass="17232">MKDKAKALAQKWVSANFKLYKNSKNCGRKMWEKIRADTAAPGRGGEYSVQTNFGWTIGVLLDLLITYSDELTLSSDPSVSCEDKIMLEEPIEFPNNASEKRSRILTAAQKQIDKLNQPWAASRPQTGASRPFLKFCCPLTGASRPFLNLLSSAGAS</sequence>
<evidence type="ECO:0000313" key="8">
    <source>
        <dbReference type="Proteomes" id="UP001620645"/>
    </source>
</evidence>
<evidence type="ECO:0000256" key="2">
    <source>
        <dbReference type="ARBA" id="ARBA00005615"/>
    </source>
</evidence>
<comment type="caution">
    <text evidence="7">The sequence shown here is derived from an EMBL/GenBank/DDBJ whole genome shotgun (WGS) entry which is preliminary data.</text>
</comment>
<dbReference type="EC" id="3.2.1.28" evidence="3"/>
<evidence type="ECO:0000256" key="4">
    <source>
        <dbReference type="ARBA" id="ARBA00019905"/>
    </source>
</evidence>
<comment type="similarity">
    <text evidence="2">Belongs to the glycosyl hydrolase 37 family.</text>
</comment>
<dbReference type="Gene3D" id="1.50.10.10">
    <property type="match status" value="1"/>
</dbReference>
<reference evidence="7 8" key="1">
    <citation type="submission" date="2024-10" db="EMBL/GenBank/DDBJ databases">
        <authorList>
            <person name="Kim D."/>
        </authorList>
    </citation>
    <scope>NUCLEOTIDE SEQUENCE [LARGE SCALE GENOMIC DNA]</scope>
    <source>
        <strain evidence="7">Taebaek</strain>
    </source>
</reference>
<dbReference type="InterPro" id="IPR008928">
    <property type="entry name" value="6-hairpin_glycosidase_sf"/>
</dbReference>
<dbReference type="InterPro" id="IPR012341">
    <property type="entry name" value="6hp_glycosidase-like_sf"/>
</dbReference>
<evidence type="ECO:0000256" key="3">
    <source>
        <dbReference type="ARBA" id="ARBA00012757"/>
    </source>
</evidence>
<evidence type="ECO:0000256" key="5">
    <source>
        <dbReference type="ARBA" id="ARBA00030473"/>
    </source>
</evidence>
<dbReference type="EMBL" id="JBICCN010000210">
    <property type="protein sequence ID" value="KAL3086313.1"/>
    <property type="molecule type" value="Genomic_DNA"/>
</dbReference>
<evidence type="ECO:0000313" key="7">
    <source>
        <dbReference type="EMBL" id="KAL3086313.1"/>
    </source>
</evidence>
<dbReference type="Proteomes" id="UP001620645">
    <property type="component" value="Unassembled WGS sequence"/>
</dbReference>
<dbReference type="SUPFAM" id="SSF48208">
    <property type="entry name" value="Six-hairpin glycosidases"/>
    <property type="match status" value="1"/>
</dbReference>